<organism evidence="4 5">
    <name type="scientific">Streptomyces rapamycinicus (strain ATCC 29253 / DSM 41530 / NRRL 5491 / AYB-994)</name>
    <name type="common">Streptomyces hygroscopicus (strain ATCC 29253)</name>
    <dbReference type="NCBI Taxonomy" id="1343740"/>
    <lineage>
        <taxon>Bacteria</taxon>
        <taxon>Bacillati</taxon>
        <taxon>Actinomycetota</taxon>
        <taxon>Actinomycetes</taxon>
        <taxon>Kitasatosporales</taxon>
        <taxon>Streptomycetaceae</taxon>
        <taxon>Streptomyces</taxon>
        <taxon>Streptomyces violaceusniger group</taxon>
    </lineage>
</organism>
<evidence type="ECO:0000313" key="5">
    <source>
        <dbReference type="Proteomes" id="UP000281594"/>
    </source>
</evidence>
<dbReference type="GO" id="GO:0003677">
    <property type="term" value="F:DNA binding"/>
    <property type="evidence" value="ECO:0007669"/>
    <property type="project" value="InterPro"/>
</dbReference>
<dbReference type="EMBL" id="QYCY01000001">
    <property type="protein sequence ID" value="RLV80274.1"/>
    <property type="molecule type" value="Genomic_DNA"/>
</dbReference>
<sequence>MWTSRECPRPLGNGNAGRLHWGEAYQESGRVFTYMNGAALKPPDVSQRFKLLIKRYRKLRQRHAEGWTVERIAQRHRTTVEAEHLASTMPLPPNRFHDLRHGAATMLIAAGVDDKLVSEALGHASVNFTKDVYAVVAEELAEDAARKISAFIPRQKRSAAVGAITVPSGRESWPRKQHREPAP</sequence>
<accession>A0A3L8RKT3</accession>
<dbReference type="PROSITE" id="PS51898">
    <property type="entry name" value="TYR_RECOMBINASE"/>
    <property type="match status" value="1"/>
</dbReference>
<dbReference type="STRING" id="1343740.M271_25750"/>
<comment type="caution">
    <text evidence="4">The sequence shown here is derived from an EMBL/GenBank/DDBJ whole genome shotgun (WGS) entry which is preliminary data.</text>
</comment>
<dbReference type="Gene3D" id="1.10.443.10">
    <property type="entry name" value="Intergrase catalytic core"/>
    <property type="match status" value="1"/>
</dbReference>
<dbReference type="InterPro" id="IPR011010">
    <property type="entry name" value="DNA_brk_join_enz"/>
</dbReference>
<evidence type="ECO:0000256" key="1">
    <source>
        <dbReference type="ARBA" id="ARBA00023172"/>
    </source>
</evidence>
<gene>
    <name evidence="4" type="ORF">D3C57_117855</name>
</gene>
<dbReference type="SUPFAM" id="SSF56349">
    <property type="entry name" value="DNA breaking-rejoining enzymes"/>
    <property type="match status" value="1"/>
</dbReference>
<keyword evidence="1" id="KW-0233">DNA recombination</keyword>
<evidence type="ECO:0000256" key="2">
    <source>
        <dbReference type="SAM" id="MobiDB-lite"/>
    </source>
</evidence>
<protein>
    <recommendedName>
        <fullName evidence="3">Tyr recombinase domain-containing protein</fullName>
    </recommendedName>
</protein>
<name>A0A3L8RKT3_STRRN</name>
<dbReference type="Proteomes" id="UP000281594">
    <property type="component" value="Unassembled WGS sequence"/>
</dbReference>
<proteinExistence type="predicted"/>
<feature type="region of interest" description="Disordered" evidence="2">
    <location>
        <begin position="162"/>
        <end position="183"/>
    </location>
</feature>
<dbReference type="Pfam" id="PF00589">
    <property type="entry name" value="Phage_integrase"/>
    <property type="match status" value="1"/>
</dbReference>
<dbReference type="GO" id="GO:0015074">
    <property type="term" value="P:DNA integration"/>
    <property type="evidence" value="ECO:0007669"/>
    <property type="project" value="InterPro"/>
</dbReference>
<dbReference type="InterPro" id="IPR013762">
    <property type="entry name" value="Integrase-like_cat_sf"/>
</dbReference>
<dbReference type="InterPro" id="IPR002104">
    <property type="entry name" value="Integrase_catalytic"/>
</dbReference>
<dbReference type="AlphaFoldDB" id="A0A3L8RKT3"/>
<feature type="domain" description="Tyr recombinase" evidence="3">
    <location>
        <begin position="1"/>
        <end position="146"/>
    </location>
</feature>
<evidence type="ECO:0000259" key="3">
    <source>
        <dbReference type="PROSITE" id="PS51898"/>
    </source>
</evidence>
<dbReference type="GO" id="GO:0006310">
    <property type="term" value="P:DNA recombination"/>
    <property type="evidence" value="ECO:0007669"/>
    <property type="project" value="UniProtKB-KW"/>
</dbReference>
<reference evidence="4 5" key="1">
    <citation type="journal article" date="2018" name="J. Biol. Chem.">
        <title>Discovery of the actinoplanic acid pathway in Streptomyces rapamycinicus reveals a genetically conserved synergism with rapamycin.</title>
        <authorList>
            <person name="Mrak P."/>
            <person name="Krastel P."/>
            <person name="Pivk Lukancic P."/>
            <person name="Tao J."/>
            <person name="Pistorius D."/>
            <person name="Moore C.M."/>
        </authorList>
    </citation>
    <scope>NUCLEOTIDE SEQUENCE [LARGE SCALE GENOMIC DNA]</scope>
    <source>
        <strain evidence="4 5">NRRL 5491</strain>
    </source>
</reference>
<evidence type="ECO:0000313" key="4">
    <source>
        <dbReference type="EMBL" id="RLV80274.1"/>
    </source>
</evidence>